<dbReference type="Proteomes" id="UP000298138">
    <property type="component" value="Unassembled WGS sequence"/>
</dbReference>
<dbReference type="EMBL" id="ML220114">
    <property type="protein sequence ID" value="TGZ82854.1"/>
    <property type="molecule type" value="Genomic_DNA"/>
</dbReference>
<feature type="region of interest" description="Disordered" evidence="1">
    <location>
        <begin position="143"/>
        <end position="246"/>
    </location>
</feature>
<feature type="compositionally biased region" description="Low complexity" evidence="1">
    <location>
        <begin position="44"/>
        <end position="64"/>
    </location>
</feature>
<feature type="region of interest" description="Disordered" evidence="1">
    <location>
        <begin position="534"/>
        <end position="555"/>
    </location>
</feature>
<feature type="region of interest" description="Disordered" evidence="1">
    <location>
        <begin position="31"/>
        <end position="81"/>
    </location>
</feature>
<proteinExistence type="predicted"/>
<keyword evidence="3" id="KW-1185">Reference proteome</keyword>
<feature type="compositionally biased region" description="Polar residues" evidence="1">
    <location>
        <begin position="534"/>
        <end position="547"/>
    </location>
</feature>
<feature type="region of interest" description="Disordered" evidence="1">
    <location>
        <begin position="418"/>
        <end position="522"/>
    </location>
</feature>
<feature type="compositionally biased region" description="Basic and acidic residues" evidence="1">
    <location>
        <begin position="155"/>
        <end position="180"/>
    </location>
</feature>
<organism evidence="2 3">
    <name type="scientific">Ascodesmis nigricans</name>
    <dbReference type="NCBI Taxonomy" id="341454"/>
    <lineage>
        <taxon>Eukaryota</taxon>
        <taxon>Fungi</taxon>
        <taxon>Dikarya</taxon>
        <taxon>Ascomycota</taxon>
        <taxon>Pezizomycotina</taxon>
        <taxon>Pezizomycetes</taxon>
        <taxon>Pezizales</taxon>
        <taxon>Ascodesmidaceae</taxon>
        <taxon>Ascodesmis</taxon>
    </lineage>
</organism>
<dbReference type="AlphaFoldDB" id="A0A4S2N1P6"/>
<name>A0A4S2N1P6_9PEZI</name>
<dbReference type="InParanoid" id="A0A4S2N1P6"/>
<gene>
    <name evidence="2" type="ORF">EX30DRAFT_394120</name>
</gene>
<feature type="compositionally biased region" description="Acidic residues" evidence="1">
    <location>
        <begin position="145"/>
        <end position="154"/>
    </location>
</feature>
<reference evidence="2 3" key="1">
    <citation type="submission" date="2019-04" db="EMBL/GenBank/DDBJ databases">
        <title>Comparative genomics and transcriptomics to analyze fruiting body development in filamentous ascomycetes.</title>
        <authorList>
            <consortium name="DOE Joint Genome Institute"/>
            <person name="Lutkenhaus R."/>
            <person name="Traeger S."/>
            <person name="Breuer J."/>
            <person name="Kuo A."/>
            <person name="Lipzen A."/>
            <person name="Pangilinan J."/>
            <person name="Dilworth D."/>
            <person name="Sandor L."/>
            <person name="Poggeler S."/>
            <person name="Barry K."/>
            <person name="Grigoriev I.V."/>
            <person name="Nowrousian M."/>
        </authorList>
    </citation>
    <scope>NUCLEOTIDE SEQUENCE [LARGE SCALE GENOMIC DNA]</scope>
    <source>
        <strain evidence="2 3">CBS 389.68</strain>
    </source>
</reference>
<evidence type="ECO:0000313" key="3">
    <source>
        <dbReference type="Proteomes" id="UP000298138"/>
    </source>
</evidence>
<accession>A0A4S2N1P6</accession>
<evidence type="ECO:0000256" key="1">
    <source>
        <dbReference type="SAM" id="MobiDB-lite"/>
    </source>
</evidence>
<sequence length="693" mass="78350">MSTPFPLDSEQEASVTVLSAMCSSIPEPRLANIETSVLDEAQHSSSGEETPSPSSETSTKIPSPLHSPSSEEKRTQINPNIPIIWISSEENTFGFEYRSDDEEHKWCRIGTRAMKMAENTIRSETSHEGDMEVDDEDGVSLIAEDQPEGDTPPDDDGKQSDEKRSDKSGEDMAMDHRERISTGTSNNSKPKSIQQSPVPPSSSLNCRLRASSAPPLNRTTSSTNVLVHAGSKRPRRHSDPQPLSCKKPHVDIVDRLLVPEPFQPSFVRRGRSNLTTKLMCQFVKSPMRILFHKLDDCAKLNILLPIVNDIVMEIDTLLEQINDYAVRWAEEFKKRHGIFPYRIPGTPQDMCNLIMDEMVRYKINEVERRKAAWEKQYEAEREPERQGIAGFKFIGDLYNSDSDISMDSGEFQAWLDNETSEEREWEKENQKTNPGTIQQHVNDLETEVDDEDGGVKLPECITSEATATAPDSEEMDTKDDSNSTQTLVQPGMNNNSCFMDIDDDDRLLDPPSSPPPSPRPQHRQLHILRNIHQPEQSGQSNPRSQIPSDLPLPPANQSLIEEVTSWDLRRCIFSPGHPVHRMLLEALSGDEGIDETCFPPIIPTEEIKLHIDGGVGVYDPSLYMRVGYPAKQDEKAPEWDRMEDEEPEGWDVMLYRAVLELRQAMLHGPVVLLYHWYPLACVNGYLELLEETE</sequence>
<evidence type="ECO:0000313" key="2">
    <source>
        <dbReference type="EMBL" id="TGZ82854.1"/>
    </source>
</evidence>
<feature type="compositionally biased region" description="Polar residues" evidence="1">
    <location>
        <begin position="431"/>
        <end position="441"/>
    </location>
</feature>
<feature type="compositionally biased region" description="Polar residues" evidence="1">
    <location>
        <begin position="482"/>
        <end position="497"/>
    </location>
</feature>
<feature type="compositionally biased region" description="Basic and acidic residues" evidence="1">
    <location>
        <begin position="420"/>
        <end position="430"/>
    </location>
</feature>
<protein>
    <submittedName>
        <fullName evidence="2">Uncharacterized protein</fullName>
    </submittedName>
</protein>